<evidence type="ECO:0000313" key="7">
    <source>
        <dbReference type="Proteomes" id="UP001501920"/>
    </source>
</evidence>
<dbReference type="RefSeq" id="XP_017543485.1">
    <property type="nucleotide sequence ID" value="XM_017687996.2"/>
</dbReference>
<dbReference type="InterPro" id="IPR029034">
    <property type="entry name" value="Cystine-knot_cytokine"/>
</dbReference>
<evidence type="ECO:0000256" key="4">
    <source>
        <dbReference type="SAM" id="SignalP"/>
    </source>
</evidence>
<dbReference type="CDD" id="cd19379">
    <property type="entry name" value="TGF_beta_GSDF"/>
    <property type="match status" value="1"/>
</dbReference>
<feature type="signal peptide" evidence="4">
    <location>
        <begin position="1"/>
        <end position="19"/>
    </location>
</feature>
<feature type="domain" description="TGF-beta family profile" evidence="5">
    <location>
        <begin position="91"/>
        <end position="200"/>
    </location>
</feature>
<dbReference type="OMA" id="WVIHPLS"/>
<dbReference type="Gene3D" id="2.10.90.10">
    <property type="entry name" value="Cystine-knot cytokines"/>
    <property type="match status" value="1"/>
</dbReference>
<reference evidence="6" key="3">
    <citation type="submission" date="2025-09" db="UniProtKB">
        <authorList>
            <consortium name="Ensembl"/>
        </authorList>
    </citation>
    <scope>IDENTIFICATION</scope>
</reference>
<dbReference type="Proteomes" id="UP001501920">
    <property type="component" value="Chromosome 16"/>
</dbReference>
<sequence length="210" mass="23091">MFLLLFTSVVLVGFPFGKTFILQPEEPATSPAIRTNRCQAESLQSVRKVILDLLNLQAEPHVSIPGMAAIRDQWKVAFKATSQSEPTQLNNSENQTSSQYSSPPNSTVLQCCKLASQIFIRDLGWDAWIIYPESFTYIQCSVCDPQVDQSITHCSGDRPPAPQVPCCEPTKQHLTPFLHLDHTGSLVIASVPLARECGCRPGTGPQTPKP</sequence>
<evidence type="ECO:0000313" key="6">
    <source>
        <dbReference type="Ensembl" id="ENSPNAP00000020148.1"/>
    </source>
</evidence>
<evidence type="ECO:0000259" key="5">
    <source>
        <dbReference type="PROSITE" id="PS51362"/>
    </source>
</evidence>
<reference evidence="6" key="2">
    <citation type="submission" date="2025-08" db="UniProtKB">
        <authorList>
            <consortium name="Ensembl"/>
        </authorList>
    </citation>
    <scope>IDENTIFICATION</scope>
</reference>
<reference evidence="6 7" key="1">
    <citation type="submission" date="2020-10" db="EMBL/GenBank/DDBJ databases">
        <title>Pygocentrus nattereri (red-bellied piranha) genome, fPygNat1, primary haplotype.</title>
        <authorList>
            <person name="Myers G."/>
            <person name="Meyer A."/>
            <person name="Karagic N."/>
            <person name="Pippel M."/>
            <person name="Winkler S."/>
            <person name="Tracey A."/>
            <person name="Wood J."/>
            <person name="Formenti G."/>
            <person name="Howe K."/>
            <person name="Fedrigo O."/>
            <person name="Jarvis E.D."/>
        </authorList>
    </citation>
    <scope>NUCLEOTIDE SEQUENCE [LARGE SCALE GENOMIC DNA]</scope>
</reference>
<evidence type="ECO:0000256" key="3">
    <source>
        <dbReference type="RuleBase" id="RU000354"/>
    </source>
</evidence>
<keyword evidence="3" id="KW-0339">Growth factor</keyword>
<name>A0A3B4D9M8_PYGNA</name>
<keyword evidence="4" id="KW-0732">Signal</keyword>
<keyword evidence="7" id="KW-1185">Reference proteome</keyword>
<organism evidence="6 7">
    <name type="scientific">Pygocentrus nattereri</name>
    <name type="common">Red-bellied piranha</name>
    <dbReference type="NCBI Taxonomy" id="42514"/>
    <lineage>
        <taxon>Eukaryota</taxon>
        <taxon>Metazoa</taxon>
        <taxon>Chordata</taxon>
        <taxon>Craniata</taxon>
        <taxon>Vertebrata</taxon>
        <taxon>Euteleostomi</taxon>
        <taxon>Actinopterygii</taxon>
        <taxon>Neopterygii</taxon>
        <taxon>Teleostei</taxon>
        <taxon>Ostariophysi</taxon>
        <taxon>Characiformes</taxon>
        <taxon>Characoidei</taxon>
        <taxon>Pygocentrus</taxon>
    </lineage>
</organism>
<protein>
    <recommendedName>
        <fullName evidence="5">TGF-beta family profile domain-containing protein</fullName>
    </recommendedName>
</protein>
<comment type="subcellular location">
    <subcellularLocation>
        <location evidence="1">Secreted</location>
    </subcellularLocation>
</comment>
<keyword evidence="2" id="KW-0964">Secreted</keyword>
<dbReference type="OrthoDB" id="8997642at2759"/>
<dbReference type="GeneTree" id="ENSGT00400000024763"/>
<accession>A0A3B4D9M8</accession>
<dbReference type="GO" id="GO:0005576">
    <property type="term" value="C:extracellular region"/>
    <property type="evidence" value="ECO:0007669"/>
    <property type="project" value="UniProtKB-SubCell"/>
</dbReference>
<dbReference type="InterPro" id="IPR001839">
    <property type="entry name" value="TGF-b_C"/>
</dbReference>
<comment type="similarity">
    <text evidence="3">Belongs to the TGF-beta family.</text>
</comment>
<dbReference type="SUPFAM" id="SSF57501">
    <property type="entry name" value="Cystine-knot cytokines"/>
    <property type="match status" value="1"/>
</dbReference>
<dbReference type="GO" id="GO:0008083">
    <property type="term" value="F:growth factor activity"/>
    <property type="evidence" value="ECO:0007669"/>
    <property type="project" value="UniProtKB-KW"/>
</dbReference>
<evidence type="ECO:0000256" key="2">
    <source>
        <dbReference type="ARBA" id="ARBA00022525"/>
    </source>
</evidence>
<dbReference type="SMART" id="SM00204">
    <property type="entry name" value="TGFB"/>
    <property type="match status" value="1"/>
</dbReference>
<dbReference type="PROSITE" id="PS51362">
    <property type="entry name" value="TGF_BETA_2"/>
    <property type="match status" value="1"/>
</dbReference>
<dbReference type="AlphaFoldDB" id="A0A3B4D9M8"/>
<dbReference type="Ensembl" id="ENSPNAT00000030516.2">
    <property type="protein sequence ID" value="ENSPNAP00000020148.1"/>
    <property type="gene ID" value="ENSPNAG00000006208.2"/>
</dbReference>
<proteinExistence type="inferred from homology"/>
<dbReference type="STRING" id="42514.ENSPNAP00000020148"/>
<dbReference type="Pfam" id="PF00019">
    <property type="entry name" value="TGF_beta"/>
    <property type="match status" value="1"/>
</dbReference>
<dbReference type="GeneID" id="108415042"/>
<feature type="chain" id="PRO_5017455549" description="TGF-beta family profile domain-containing protein" evidence="4">
    <location>
        <begin position="20"/>
        <end position="210"/>
    </location>
</feature>
<evidence type="ECO:0000256" key="1">
    <source>
        <dbReference type="ARBA" id="ARBA00004613"/>
    </source>
</evidence>